<evidence type="ECO:0000256" key="3">
    <source>
        <dbReference type="PROSITE-ProRule" id="PRU00169"/>
    </source>
</evidence>
<dbReference type="PANTHER" id="PTHR43214:SF43">
    <property type="entry name" value="TWO-COMPONENT RESPONSE REGULATOR"/>
    <property type="match status" value="1"/>
</dbReference>
<organism evidence="6 8">
    <name type="scientific">Pedobacter alluvionis</name>
    <dbReference type="NCBI Taxonomy" id="475253"/>
    <lineage>
        <taxon>Bacteria</taxon>
        <taxon>Pseudomonadati</taxon>
        <taxon>Bacteroidota</taxon>
        <taxon>Sphingobacteriia</taxon>
        <taxon>Sphingobacteriales</taxon>
        <taxon>Sphingobacteriaceae</taxon>
        <taxon>Pedobacter</taxon>
    </lineage>
</organism>
<dbReference type="Proteomes" id="UP000273898">
    <property type="component" value="Unassembled WGS sequence"/>
</dbReference>
<dbReference type="GO" id="GO:0003677">
    <property type="term" value="F:DNA binding"/>
    <property type="evidence" value="ECO:0007669"/>
    <property type="project" value="UniProtKB-KW"/>
</dbReference>
<comment type="caution">
    <text evidence="6">The sequence shown here is derived from an EMBL/GenBank/DDBJ whole genome shotgun (WGS) entry which is preliminary data.</text>
</comment>
<dbReference type="AlphaFoldDB" id="A0A497XV97"/>
<reference evidence="6 8" key="1">
    <citation type="submission" date="2018-10" db="EMBL/GenBank/DDBJ databases">
        <title>Genomic Encyclopedia of Archaeal and Bacterial Type Strains, Phase II (KMG-II): from individual species to whole genera.</title>
        <authorList>
            <person name="Goeker M."/>
        </authorList>
    </citation>
    <scope>NUCLEOTIDE SEQUENCE [LARGE SCALE GENOMIC DNA]</scope>
    <source>
        <strain evidence="6 8">DSM 19624</strain>
    </source>
</reference>
<feature type="domain" description="HTH luxR-type" evidence="4">
    <location>
        <begin position="145"/>
        <end position="210"/>
    </location>
</feature>
<dbReference type="PANTHER" id="PTHR43214">
    <property type="entry name" value="TWO-COMPONENT RESPONSE REGULATOR"/>
    <property type="match status" value="1"/>
</dbReference>
<name>A0A497XV97_9SPHI</name>
<dbReference type="InterPro" id="IPR058245">
    <property type="entry name" value="NreC/VraR/RcsB-like_REC"/>
</dbReference>
<dbReference type="InterPro" id="IPR039420">
    <property type="entry name" value="WalR-like"/>
</dbReference>
<dbReference type="SUPFAM" id="SSF52172">
    <property type="entry name" value="CheY-like"/>
    <property type="match status" value="1"/>
</dbReference>
<dbReference type="EMBL" id="SOPX01000001">
    <property type="protein sequence ID" value="TFB32702.1"/>
    <property type="molecule type" value="Genomic_DNA"/>
</dbReference>
<dbReference type="InterPro" id="IPR011006">
    <property type="entry name" value="CheY-like_superfamily"/>
</dbReference>
<dbReference type="Proteomes" id="UP000297429">
    <property type="component" value="Unassembled WGS sequence"/>
</dbReference>
<gene>
    <name evidence="6" type="ORF">BCL90_3837</name>
    <name evidence="7" type="ORF">E3V97_01300</name>
</gene>
<evidence type="ECO:0000256" key="2">
    <source>
        <dbReference type="ARBA" id="ARBA00023125"/>
    </source>
</evidence>
<sequence length="214" mass="24290">MIDNIEKLRVAIVDDHALFRKGLVFLIQELKQIEVIFEAENGEVMKAMIAKGLMPHVVLMDIKMPVLDGYGASKWLKENHPEIKILALSMYEDERAVIGMIRSGAGGYLLKSSGPRELLSAVRIINEKGVFINEKMSGKLYRHATLEKGPVLSKNELAFLKLCCSEMTYKEIAEQLCVSPRTIDNYRDSLFEKLELRSRTGLVLYAIKNEIFQI</sequence>
<dbReference type="InterPro" id="IPR001789">
    <property type="entry name" value="Sig_transdc_resp-reg_receiver"/>
</dbReference>
<dbReference type="Gene3D" id="3.40.50.2300">
    <property type="match status" value="1"/>
</dbReference>
<dbReference type="SMART" id="SM00421">
    <property type="entry name" value="HTH_LUXR"/>
    <property type="match status" value="1"/>
</dbReference>
<keyword evidence="1 3" id="KW-0597">Phosphoprotein</keyword>
<dbReference type="Pfam" id="PF00196">
    <property type="entry name" value="GerE"/>
    <property type="match status" value="1"/>
</dbReference>
<dbReference type="PROSITE" id="PS50110">
    <property type="entry name" value="RESPONSE_REGULATORY"/>
    <property type="match status" value="1"/>
</dbReference>
<dbReference type="InterPro" id="IPR000792">
    <property type="entry name" value="Tscrpt_reg_LuxR_C"/>
</dbReference>
<evidence type="ECO:0000313" key="8">
    <source>
        <dbReference type="Proteomes" id="UP000273898"/>
    </source>
</evidence>
<reference evidence="7 9" key="2">
    <citation type="submission" date="2019-03" db="EMBL/GenBank/DDBJ databases">
        <authorList>
            <person name="He R.-H."/>
        </authorList>
    </citation>
    <scope>NUCLEOTIDE SEQUENCE [LARGE SCALE GENOMIC DNA]</scope>
    <source>
        <strain evidence="7 9">DSM 19624</strain>
    </source>
</reference>
<dbReference type="PROSITE" id="PS50043">
    <property type="entry name" value="HTH_LUXR_2"/>
    <property type="match status" value="1"/>
</dbReference>
<accession>A0A497XV97</accession>
<dbReference type="RefSeq" id="WP_121285577.1">
    <property type="nucleotide sequence ID" value="NZ_RCCK01000013.1"/>
</dbReference>
<evidence type="ECO:0000259" key="5">
    <source>
        <dbReference type="PROSITE" id="PS50110"/>
    </source>
</evidence>
<dbReference type="SUPFAM" id="SSF46894">
    <property type="entry name" value="C-terminal effector domain of the bipartite response regulators"/>
    <property type="match status" value="1"/>
</dbReference>
<dbReference type="Pfam" id="PF00072">
    <property type="entry name" value="Response_reg"/>
    <property type="match status" value="1"/>
</dbReference>
<proteinExistence type="predicted"/>
<evidence type="ECO:0000259" key="4">
    <source>
        <dbReference type="PROSITE" id="PS50043"/>
    </source>
</evidence>
<dbReference type="GO" id="GO:0000160">
    <property type="term" value="P:phosphorelay signal transduction system"/>
    <property type="evidence" value="ECO:0007669"/>
    <property type="project" value="InterPro"/>
</dbReference>
<evidence type="ECO:0000313" key="6">
    <source>
        <dbReference type="EMBL" id="RLJ73675.1"/>
    </source>
</evidence>
<dbReference type="GO" id="GO:0006355">
    <property type="term" value="P:regulation of DNA-templated transcription"/>
    <property type="evidence" value="ECO:0007669"/>
    <property type="project" value="InterPro"/>
</dbReference>
<dbReference type="CDD" id="cd17535">
    <property type="entry name" value="REC_NarL-like"/>
    <property type="match status" value="1"/>
</dbReference>
<dbReference type="InterPro" id="IPR016032">
    <property type="entry name" value="Sig_transdc_resp-reg_C-effctor"/>
</dbReference>
<dbReference type="EMBL" id="RCCK01000013">
    <property type="protein sequence ID" value="RLJ73675.1"/>
    <property type="molecule type" value="Genomic_DNA"/>
</dbReference>
<feature type="modified residue" description="4-aspartylphosphate" evidence="3">
    <location>
        <position position="61"/>
    </location>
</feature>
<dbReference type="OrthoDB" id="9797341at2"/>
<dbReference type="SMART" id="SM00448">
    <property type="entry name" value="REC"/>
    <property type="match status" value="1"/>
</dbReference>
<evidence type="ECO:0000313" key="9">
    <source>
        <dbReference type="Proteomes" id="UP000297429"/>
    </source>
</evidence>
<evidence type="ECO:0000256" key="1">
    <source>
        <dbReference type="ARBA" id="ARBA00022553"/>
    </source>
</evidence>
<evidence type="ECO:0000313" key="7">
    <source>
        <dbReference type="EMBL" id="TFB32702.1"/>
    </source>
</evidence>
<protein>
    <submittedName>
        <fullName evidence="6">LuxR family two component transcriptional regulator</fullName>
    </submittedName>
    <submittedName>
        <fullName evidence="7">Response regulator transcription factor</fullName>
    </submittedName>
</protein>
<keyword evidence="2" id="KW-0238">DNA-binding</keyword>
<keyword evidence="9" id="KW-1185">Reference proteome</keyword>
<feature type="domain" description="Response regulatory" evidence="5">
    <location>
        <begin position="9"/>
        <end position="126"/>
    </location>
</feature>
<dbReference type="CDD" id="cd06170">
    <property type="entry name" value="LuxR_C_like"/>
    <property type="match status" value="1"/>
</dbReference>